<dbReference type="InterPro" id="IPR003959">
    <property type="entry name" value="ATPase_AAA_core"/>
</dbReference>
<dbReference type="AlphaFoldDB" id="A0A7W3VSZ4"/>
<name>A0A7W3VSZ4_9PSEU</name>
<proteinExistence type="predicted"/>
<dbReference type="GO" id="GO:0009432">
    <property type="term" value="P:SOS response"/>
    <property type="evidence" value="ECO:0007669"/>
    <property type="project" value="UniProtKB-KW"/>
</dbReference>
<dbReference type="GO" id="GO:0006302">
    <property type="term" value="P:double-strand break repair"/>
    <property type="evidence" value="ECO:0007669"/>
    <property type="project" value="TreeGrafter"/>
</dbReference>
<keyword evidence="1" id="KW-0227">DNA damage</keyword>
<evidence type="ECO:0000256" key="3">
    <source>
        <dbReference type="ARBA" id="ARBA00023236"/>
    </source>
</evidence>
<dbReference type="SUPFAM" id="SSF52540">
    <property type="entry name" value="P-loop containing nucleoside triphosphate hydrolases"/>
    <property type="match status" value="1"/>
</dbReference>
<dbReference type="Pfam" id="PF13304">
    <property type="entry name" value="AAA_21"/>
    <property type="match status" value="1"/>
</dbReference>
<evidence type="ECO:0000259" key="4">
    <source>
        <dbReference type="Pfam" id="PF13304"/>
    </source>
</evidence>
<keyword evidence="6" id="KW-1185">Reference proteome</keyword>
<accession>A0A7W3VSZ4</accession>
<evidence type="ECO:0000256" key="1">
    <source>
        <dbReference type="ARBA" id="ARBA00022763"/>
    </source>
</evidence>
<dbReference type="PANTHER" id="PTHR32182">
    <property type="entry name" value="DNA REPLICATION AND REPAIR PROTEIN RECF"/>
    <property type="match status" value="1"/>
</dbReference>
<dbReference type="Gene3D" id="3.40.50.300">
    <property type="entry name" value="P-loop containing nucleotide triphosphate hydrolases"/>
    <property type="match status" value="1"/>
</dbReference>
<dbReference type="GO" id="GO:0000731">
    <property type="term" value="P:DNA synthesis involved in DNA repair"/>
    <property type="evidence" value="ECO:0007669"/>
    <property type="project" value="TreeGrafter"/>
</dbReference>
<keyword evidence="2" id="KW-0234">DNA repair</keyword>
<sequence length="542" mass="62830">MRLVRVAIDEFKNLRDLHVNFDQESPYTVLVGENGAGKSNLIEALTLIFRNLDLDAPAPFGYEIEYYCRGNRLWITAAADASPTFRVKDEEALISAYTDLTKKRFMAVDESGKPLYRPAFVFGYYSGPSDRLASLYEKHKERFYNWIIKPPERRPKNIKDPNELRRLFYAQTLHGQFVLLAFFMEAAASGDDEDRAFLREHLQIDGLDSVLFVMNEPEWRRKNGGDERFWHAEGEVSQFLDRLYSAATLPMRMERRVPQEFTRTARVESLYLFLRDASALEQVYRTYDSQYEFFTALESTHLSKLLGEVRTRVRMTPAGGGGEVTYRDLSEGEQQLLLLLGLLKFTARDEALFLLDEPDTHLNPIWSTQYLTFLDRFIRMREREESCHIVMSSHDPLVFAGLKREQVSILRRGHDGRAIVDVPDEDPQGMGVAAILTSDLFRLRSTLDSQTQADLDRQRRLAVKEKTPEEEDELRQLNEFLHGKGLTQATRDPLYQLFVRAWTEREDPAWSEAVEFTPEQLRARDQLARELIAELRSEGVEE</sequence>
<evidence type="ECO:0000313" key="6">
    <source>
        <dbReference type="Proteomes" id="UP000526734"/>
    </source>
</evidence>
<dbReference type="Proteomes" id="UP000526734">
    <property type="component" value="Unassembled WGS sequence"/>
</dbReference>
<dbReference type="GO" id="GO:0016887">
    <property type="term" value="F:ATP hydrolysis activity"/>
    <property type="evidence" value="ECO:0007669"/>
    <property type="project" value="InterPro"/>
</dbReference>
<feature type="domain" description="ATPase AAA-type core" evidence="4">
    <location>
        <begin position="28"/>
        <end position="398"/>
    </location>
</feature>
<evidence type="ECO:0000256" key="2">
    <source>
        <dbReference type="ARBA" id="ARBA00023204"/>
    </source>
</evidence>
<reference evidence="5 6" key="1">
    <citation type="submission" date="2020-08" db="EMBL/GenBank/DDBJ databases">
        <title>Amycolatopsis sp. nov. DR6-1 isolated from Dendrobium heterocarpum.</title>
        <authorList>
            <person name="Tedsree N."/>
            <person name="Kuncharoen N."/>
            <person name="Likhitwitayawuid K."/>
            <person name="Tanasupawat S."/>
        </authorList>
    </citation>
    <scope>NUCLEOTIDE SEQUENCE [LARGE SCALE GENOMIC DNA]</scope>
    <source>
        <strain evidence="5 6">DR6-1</strain>
    </source>
</reference>
<gene>
    <name evidence="5" type="ORF">H4281_05160</name>
</gene>
<comment type="caution">
    <text evidence="5">The sequence shown here is derived from an EMBL/GenBank/DDBJ whole genome shotgun (WGS) entry which is preliminary data.</text>
</comment>
<dbReference type="EMBL" id="JACGZW010000002">
    <property type="protein sequence ID" value="MBB1152509.1"/>
    <property type="molecule type" value="Genomic_DNA"/>
</dbReference>
<dbReference type="GO" id="GO:0005524">
    <property type="term" value="F:ATP binding"/>
    <property type="evidence" value="ECO:0007669"/>
    <property type="project" value="InterPro"/>
</dbReference>
<organism evidence="5 6">
    <name type="scientific">Amycolatopsis dendrobii</name>
    <dbReference type="NCBI Taxonomy" id="2760662"/>
    <lineage>
        <taxon>Bacteria</taxon>
        <taxon>Bacillati</taxon>
        <taxon>Actinomycetota</taxon>
        <taxon>Actinomycetes</taxon>
        <taxon>Pseudonocardiales</taxon>
        <taxon>Pseudonocardiaceae</taxon>
        <taxon>Amycolatopsis</taxon>
    </lineage>
</organism>
<evidence type="ECO:0000313" key="5">
    <source>
        <dbReference type="EMBL" id="MBB1152509.1"/>
    </source>
</evidence>
<keyword evidence="3" id="KW-0742">SOS response</keyword>
<dbReference type="InterPro" id="IPR027417">
    <property type="entry name" value="P-loop_NTPase"/>
</dbReference>
<protein>
    <submittedName>
        <fullName evidence="5">AAA family ATPase</fullName>
    </submittedName>
</protein>
<dbReference type="PANTHER" id="PTHR32182:SF0">
    <property type="entry name" value="DNA REPLICATION AND REPAIR PROTEIN RECF"/>
    <property type="match status" value="1"/>
</dbReference>
<dbReference type="RefSeq" id="WP_182889722.1">
    <property type="nucleotide sequence ID" value="NZ_JACGZW010000002.1"/>
</dbReference>